<dbReference type="RefSeq" id="WP_025225526.1">
    <property type="nucleotide sequence ID" value="NZ_CP007139.1"/>
</dbReference>
<keyword evidence="2" id="KW-1185">Reference proteome</keyword>
<dbReference type="HOGENOM" id="CLU_2915747_0_0_0"/>
<accession>A0A068NT19</accession>
<reference evidence="1 2" key="1">
    <citation type="journal article" date="2014" name="PLoS ONE">
        <title>The first complete genome sequence of the class fimbriimonadia in the phylum armatimonadetes.</title>
        <authorList>
            <person name="Hu Z.Y."/>
            <person name="Wang Y.Z."/>
            <person name="Im W.T."/>
            <person name="Wang S.Y."/>
            <person name="Zhao G.P."/>
            <person name="Zheng H.J."/>
            <person name="Quan Z.X."/>
        </authorList>
    </citation>
    <scope>NUCLEOTIDE SEQUENCE [LARGE SCALE GENOMIC DNA]</scope>
    <source>
        <strain evidence="1">Gsoil 348</strain>
    </source>
</reference>
<protein>
    <submittedName>
        <fullName evidence="1">Uncharacterized protein</fullName>
    </submittedName>
</protein>
<proteinExistence type="predicted"/>
<dbReference type="EMBL" id="CP007139">
    <property type="protein sequence ID" value="AIE85920.1"/>
    <property type="molecule type" value="Genomic_DNA"/>
</dbReference>
<dbReference type="OrthoDB" id="345880at2"/>
<evidence type="ECO:0000313" key="1">
    <source>
        <dbReference type="EMBL" id="AIE85920.1"/>
    </source>
</evidence>
<sequence length="61" mass="6861">MQDITDYFASTHHSQTDMLDHMKLEEYLPGVQPFAVVAWELANMVDRVPHIAPGHLVGDGK</sequence>
<name>A0A068NT19_FIMGI</name>
<organism evidence="1 2">
    <name type="scientific">Fimbriimonas ginsengisoli Gsoil 348</name>
    <dbReference type="NCBI Taxonomy" id="661478"/>
    <lineage>
        <taxon>Bacteria</taxon>
        <taxon>Bacillati</taxon>
        <taxon>Armatimonadota</taxon>
        <taxon>Fimbriimonadia</taxon>
        <taxon>Fimbriimonadales</taxon>
        <taxon>Fimbriimonadaceae</taxon>
        <taxon>Fimbriimonas</taxon>
    </lineage>
</organism>
<evidence type="ECO:0000313" key="2">
    <source>
        <dbReference type="Proteomes" id="UP000027982"/>
    </source>
</evidence>
<dbReference type="AlphaFoldDB" id="A0A068NT19"/>
<dbReference type="Proteomes" id="UP000027982">
    <property type="component" value="Chromosome"/>
</dbReference>
<dbReference type="KEGG" id="fgi:OP10G_2552"/>
<gene>
    <name evidence="1" type="ORF">OP10G_2552</name>
</gene>